<dbReference type="Gene3D" id="1.10.10.10">
    <property type="entry name" value="Winged helix-like DNA-binding domain superfamily/Winged helix DNA-binding domain"/>
    <property type="match status" value="1"/>
</dbReference>
<evidence type="ECO:0000256" key="4">
    <source>
        <dbReference type="ARBA" id="ARBA00023163"/>
    </source>
</evidence>
<keyword evidence="3" id="KW-0238">DNA-binding</keyword>
<dbReference type="InterPro" id="IPR051446">
    <property type="entry name" value="HTH_trans_reg/aminotransferase"/>
</dbReference>
<dbReference type="InterPro" id="IPR036390">
    <property type="entry name" value="WH_DNA-bd_sf"/>
</dbReference>
<keyword evidence="2" id="KW-0805">Transcription regulation</keyword>
<dbReference type="SMART" id="SM00345">
    <property type="entry name" value="HTH_GNTR"/>
    <property type="match status" value="1"/>
</dbReference>
<dbReference type="GO" id="GO:0008483">
    <property type="term" value="F:transaminase activity"/>
    <property type="evidence" value="ECO:0007669"/>
    <property type="project" value="UniProtKB-KW"/>
</dbReference>
<evidence type="ECO:0000256" key="2">
    <source>
        <dbReference type="ARBA" id="ARBA00023015"/>
    </source>
</evidence>
<evidence type="ECO:0000256" key="1">
    <source>
        <dbReference type="ARBA" id="ARBA00022898"/>
    </source>
</evidence>
<dbReference type="STRING" id="457427.SSOG_01435"/>
<dbReference type="SUPFAM" id="SSF46785">
    <property type="entry name" value="Winged helix' DNA-binding domain"/>
    <property type="match status" value="1"/>
</dbReference>
<evidence type="ECO:0000256" key="3">
    <source>
        <dbReference type="ARBA" id="ARBA00023125"/>
    </source>
</evidence>
<accession>D9WN13</accession>
<name>D9WN13_9ACTN</name>
<protein>
    <submittedName>
        <fullName evidence="7">Transcriptional regulator/aminotransferase</fullName>
    </submittedName>
</protein>
<dbReference type="PROSITE" id="PS50949">
    <property type="entry name" value="HTH_GNTR"/>
    <property type="match status" value="1"/>
</dbReference>
<feature type="compositionally biased region" description="Basic residues" evidence="5">
    <location>
        <begin position="193"/>
        <end position="213"/>
    </location>
</feature>
<keyword evidence="8" id="KW-1185">Reference proteome</keyword>
<gene>
    <name evidence="7" type="ORF">SSOG_01435</name>
</gene>
<evidence type="ECO:0000313" key="7">
    <source>
        <dbReference type="EMBL" id="EFL21723.1"/>
    </source>
</evidence>
<evidence type="ECO:0000259" key="6">
    <source>
        <dbReference type="PROSITE" id="PS50949"/>
    </source>
</evidence>
<dbReference type="EMBL" id="GG657754">
    <property type="protein sequence ID" value="EFL21723.1"/>
    <property type="molecule type" value="Genomic_DNA"/>
</dbReference>
<evidence type="ECO:0000256" key="5">
    <source>
        <dbReference type="SAM" id="MobiDB-lite"/>
    </source>
</evidence>
<keyword evidence="1" id="KW-0663">Pyridoxal phosphate</keyword>
<evidence type="ECO:0000313" key="8">
    <source>
        <dbReference type="Proteomes" id="UP000003963"/>
    </source>
</evidence>
<dbReference type="GO" id="GO:0003700">
    <property type="term" value="F:DNA-binding transcription factor activity"/>
    <property type="evidence" value="ECO:0007669"/>
    <property type="project" value="InterPro"/>
</dbReference>
<keyword evidence="7" id="KW-0808">Transferase</keyword>
<dbReference type="HOGENOM" id="CLU_1293723_0_0_11"/>
<dbReference type="PRINTS" id="PR00035">
    <property type="entry name" value="HTHGNTR"/>
</dbReference>
<feature type="domain" description="HTH gntR-type" evidence="6">
    <location>
        <begin position="40"/>
        <end position="108"/>
    </location>
</feature>
<feature type="region of interest" description="Disordered" evidence="5">
    <location>
        <begin position="154"/>
        <end position="213"/>
    </location>
</feature>
<proteinExistence type="predicted"/>
<dbReference type="InterPro" id="IPR000524">
    <property type="entry name" value="Tscrpt_reg_HTH_GntR"/>
</dbReference>
<dbReference type="PANTHER" id="PTHR46577">
    <property type="entry name" value="HTH-TYPE TRANSCRIPTIONAL REGULATORY PROTEIN GABR"/>
    <property type="match status" value="1"/>
</dbReference>
<dbReference type="PANTHER" id="PTHR46577:SF1">
    <property type="entry name" value="HTH-TYPE TRANSCRIPTIONAL REGULATORY PROTEIN GABR"/>
    <property type="match status" value="1"/>
</dbReference>
<sequence>MSPWTSAVGAPQLARLLGSQHTREATVPSPVASLNGGRRVPAYRALADGVRLLLLEGRVPVAARLPAERELAAALAVSRTTVAAAYEALRGEGFLESRRGAGSWTAMPAGSPLPTRGLDPLPPEAAASVIDLGCAALPAPEPWLTRATRGALEELPPYAHTPRRLPRGPARPAPGAGRPVHRPRRTDHARTDHGHHRRHGRRRRHLPAHGPPR</sequence>
<keyword evidence="4" id="KW-0804">Transcription</keyword>
<keyword evidence="7" id="KW-0032">Aminotransferase</keyword>
<dbReference type="Proteomes" id="UP000003963">
    <property type="component" value="Unassembled WGS sequence"/>
</dbReference>
<feature type="compositionally biased region" description="Low complexity" evidence="5">
    <location>
        <begin position="167"/>
        <end position="178"/>
    </location>
</feature>
<dbReference type="Pfam" id="PF00392">
    <property type="entry name" value="GntR"/>
    <property type="match status" value="1"/>
</dbReference>
<dbReference type="InterPro" id="IPR036388">
    <property type="entry name" value="WH-like_DNA-bd_sf"/>
</dbReference>
<reference evidence="7 8" key="1">
    <citation type="submission" date="2009-02" db="EMBL/GenBank/DDBJ databases">
        <title>Annotation of Streptomyces hygroscopicus strain ATCC 53653.</title>
        <authorList>
            <consortium name="The Broad Institute Genome Sequencing Platform"/>
            <consortium name="Broad Institute Microbial Sequencing Center"/>
            <person name="Fischbach M."/>
            <person name="Godfrey P."/>
            <person name="Ward D."/>
            <person name="Young S."/>
            <person name="Zeng Q."/>
            <person name="Koehrsen M."/>
            <person name="Alvarado L."/>
            <person name="Berlin A.M."/>
            <person name="Bochicchio J."/>
            <person name="Borenstein D."/>
            <person name="Chapman S.B."/>
            <person name="Chen Z."/>
            <person name="Engels R."/>
            <person name="Freedman E."/>
            <person name="Gellesch M."/>
            <person name="Goldberg J."/>
            <person name="Griggs A."/>
            <person name="Gujja S."/>
            <person name="Heilman E.R."/>
            <person name="Heiman D.I."/>
            <person name="Hepburn T.A."/>
            <person name="Howarth C."/>
            <person name="Jen D."/>
            <person name="Larson L."/>
            <person name="Lewis B."/>
            <person name="Mehta T."/>
            <person name="Park D."/>
            <person name="Pearson M."/>
            <person name="Richards J."/>
            <person name="Roberts A."/>
            <person name="Saif S."/>
            <person name="Shea T.D."/>
            <person name="Shenoy N."/>
            <person name="Sisk P."/>
            <person name="Stolte C."/>
            <person name="Sykes S.N."/>
            <person name="Thomson T."/>
            <person name="Walk T."/>
            <person name="White J."/>
            <person name="Yandava C."/>
            <person name="Straight P."/>
            <person name="Clardy J."/>
            <person name="Hung D."/>
            <person name="Kolter R."/>
            <person name="Mekalanos J."/>
            <person name="Walker S."/>
            <person name="Walsh C.T."/>
            <person name="Wieland-Brown L.C."/>
            <person name="Haas B."/>
            <person name="Nusbaum C."/>
            <person name="Birren B."/>
        </authorList>
    </citation>
    <scope>NUCLEOTIDE SEQUENCE [LARGE SCALE GENOMIC DNA]</scope>
    <source>
        <strain evidence="7 8">ATCC 53653</strain>
    </source>
</reference>
<organism evidence="7 8">
    <name type="scientific">Streptomyces himastatinicus ATCC 53653</name>
    <dbReference type="NCBI Taxonomy" id="457427"/>
    <lineage>
        <taxon>Bacteria</taxon>
        <taxon>Bacillati</taxon>
        <taxon>Actinomycetota</taxon>
        <taxon>Actinomycetes</taxon>
        <taxon>Kitasatosporales</taxon>
        <taxon>Streptomycetaceae</taxon>
        <taxon>Streptomyces</taxon>
        <taxon>Streptomyces violaceusniger group</taxon>
    </lineage>
</organism>
<dbReference type="GO" id="GO:0003677">
    <property type="term" value="F:DNA binding"/>
    <property type="evidence" value="ECO:0007669"/>
    <property type="project" value="UniProtKB-KW"/>
</dbReference>
<dbReference type="AlphaFoldDB" id="D9WN13"/>